<evidence type="ECO:0000313" key="9">
    <source>
        <dbReference type="EMBL" id="PNR30360.1"/>
    </source>
</evidence>
<protein>
    <submittedName>
        <fullName evidence="9 10">Uncharacterized protein</fullName>
    </submittedName>
</protein>
<keyword evidence="11" id="KW-1185">Reference proteome</keyword>
<dbReference type="Gramene" id="Pp3c22_3770V3.3">
    <property type="protein sequence ID" value="Pp3c22_3770V3.3"/>
    <property type="gene ID" value="Pp3c22_3770"/>
</dbReference>
<keyword evidence="3 5" id="KW-0863">Zinc-finger</keyword>
<dbReference type="Pfam" id="PF01412">
    <property type="entry name" value="ArfGap"/>
    <property type="match status" value="1"/>
</dbReference>
<keyword evidence="2" id="KW-0479">Metal-binding</keyword>
<dbReference type="InterPro" id="IPR044518">
    <property type="entry name" value="ARF_GAP_AGD11/12/13"/>
</dbReference>
<dbReference type="Proteomes" id="UP000006727">
    <property type="component" value="Chromosome 22"/>
</dbReference>
<gene>
    <name evidence="10" type="primary">LOC112275251</name>
    <name evidence="9" type="ORF">PHYPA_026676</name>
</gene>
<dbReference type="InterPro" id="IPR001164">
    <property type="entry name" value="ArfGAP_dom"/>
</dbReference>
<dbReference type="Pfam" id="PF00168">
    <property type="entry name" value="C2"/>
    <property type="match status" value="1"/>
</dbReference>
<dbReference type="RefSeq" id="XP_024361233.1">
    <property type="nucleotide sequence ID" value="XM_024505465.2"/>
</dbReference>
<dbReference type="PANTHER" id="PTHR46220:SF1">
    <property type="entry name" value="ADP-RIBOSYLATION FACTOR GTPASE-ACTIVATING PROTEIN AGD12"/>
    <property type="match status" value="1"/>
</dbReference>
<evidence type="ECO:0000259" key="8">
    <source>
        <dbReference type="PROSITE" id="PS50115"/>
    </source>
</evidence>
<dbReference type="GO" id="GO:0005543">
    <property type="term" value="F:phospholipid binding"/>
    <property type="evidence" value="ECO:0007669"/>
    <property type="project" value="InterPro"/>
</dbReference>
<dbReference type="Gramene" id="Pp3c22_3770V3.1">
    <property type="protein sequence ID" value="Pp3c22_3770V3.1"/>
    <property type="gene ID" value="Pp3c22_3770"/>
</dbReference>
<feature type="domain" description="C2" evidence="7">
    <location>
        <begin position="194"/>
        <end position="309"/>
    </location>
</feature>
<dbReference type="GO" id="GO:0005096">
    <property type="term" value="F:GTPase activator activity"/>
    <property type="evidence" value="ECO:0007669"/>
    <property type="project" value="UniProtKB-KW"/>
</dbReference>
<dbReference type="PROSITE" id="PS50115">
    <property type="entry name" value="ARFGAP"/>
    <property type="match status" value="1"/>
</dbReference>
<evidence type="ECO:0000256" key="6">
    <source>
        <dbReference type="SAM" id="MobiDB-lite"/>
    </source>
</evidence>
<evidence type="ECO:0000256" key="3">
    <source>
        <dbReference type="ARBA" id="ARBA00022771"/>
    </source>
</evidence>
<dbReference type="SMART" id="SM00105">
    <property type="entry name" value="ArfGap"/>
    <property type="match status" value="1"/>
</dbReference>
<dbReference type="GO" id="GO:0008270">
    <property type="term" value="F:zinc ion binding"/>
    <property type="evidence" value="ECO:0007669"/>
    <property type="project" value="UniProtKB-KW"/>
</dbReference>
<dbReference type="EMBL" id="ABEU02000022">
    <property type="protein sequence ID" value="PNR30360.1"/>
    <property type="molecule type" value="Genomic_DNA"/>
</dbReference>
<dbReference type="InterPro" id="IPR037278">
    <property type="entry name" value="ARFGAP/RecO"/>
</dbReference>
<dbReference type="AlphaFoldDB" id="A0A2K1IM57"/>
<evidence type="ECO:0000256" key="2">
    <source>
        <dbReference type="ARBA" id="ARBA00022723"/>
    </source>
</evidence>
<proteinExistence type="predicted"/>
<dbReference type="PROSITE" id="PS50004">
    <property type="entry name" value="C2"/>
    <property type="match status" value="1"/>
</dbReference>
<dbReference type="PRINTS" id="PR00405">
    <property type="entry name" value="REVINTRACTNG"/>
</dbReference>
<dbReference type="Gramene" id="Pp3c22_3770V3.4">
    <property type="protein sequence ID" value="Pp3c22_3770V3.4"/>
    <property type="gene ID" value="Pp3c22_3770"/>
</dbReference>
<feature type="compositionally biased region" description="Low complexity" evidence="6">
    <location>
        <begin position="175"/>
        <end position="203"/>
    </location>
</feature>
<keyword evidence="4" id="KW-0862">Zinc</keyword>
<dbReference type="RefSeq" id="XP_024361232.1">
    <property type="nucleotide sequence ID" value="XM_024505464.2"/>
</dbReference>
<feature type="compositionally biased region" description="Low complexity" evidence="6">
    <location>
        <begin position="125"/>
        <end position="138"/>
    </location>
</feature>
<dbReference type="FunFam" id="1.10.220.150:FF:000009">
    <property type="entry name" value="stromal membrane-associated protein 1 isoform X1"/>
    <property type="match status" value="1"/>
</dbReference>
<dbReference type="RefSeq" id="XP_024361234.1">
    <property type="nucleotide sequence ID" value="XM_024505466.2"/>
</dbReference>
<feature type="compositionally biased region" description="Low complexity" evidence="6">
    <location>
        <begin position="145"/>
        <end position="157"/>
    </location>
</feature>
<dbReference type="EnsemblPlants" id="Pp3c22_3770V3.2">
    <property type="protein sequence ID" value="Pp3c22_3770V3.2"/>
    <property type="gene ID" value="Pp3c22_3770"/>
</dbReference>
<dbReference type="PANTHER" id="PTHR46220">
    <property type="entry name" value="ADP-RIBOSYLATION FACTOR GTPASE-ACTIVATING PROTEIN AGD12"/>
    <property type="match status" value="1"/>
</dbReference>
<dbReference type="InterPro" id="IPR000008">
    <property type="entry name" value="C2_dom"/>
</dbReference>
<keyword evidence="1" id="KW-0343">GTPase activation</keyword>
<dbReference type="Gene3D" id="2.60.40.150">
    <property type="entry name" value="C2 domain"/>
    <property type="match status" value="1"/>
</dbReference>
<dbReference type="OrthoDB" id="73919at2759"/>
<dbReference type="CDD" id="cd04038">
    <property type="entry name" value="C2_ArfGAP"/>
    <property type="match status" value="1"/>
</dbReference>
<dbReference type="Gene3D" id="1.10.220.150">
    <property type="entry name" value="Arf GTPase activating protein"/>
    <property type="match status" value="1"/>
</dbReference>
<evidence type="ECO:0000256" key="4">
    <source>
        <dbReference type="ARBA" id="ARBA00022833"/>
    </source>
</evidence>
<reference evidence="10" key="3">
    <citation type="submission" date="2020-12" db="UniProtKB">
        <authorList>
            <consortium name="EnsemblPlants"/>
        </authorList>
    </citation>
    <scope>IDENTIFICATION</scope>
</reference>
<dbReference type="InterPro" id="IPR035892">
    <property type="entry name" value="C2_domain_sf"/>
</dbReference>
<dbReference type="GeneID" id="112275251"/>
<dbReference type="OMA" id="YLEVEWI"/>
<feature type="region of interest" description="Disordered" evidence="6">
    <location>
        <begin position="116"/>
        <end position="206"/>
    </location>
</feature>
<dbReference type="SMART" id="SM00239">
    <property type="entry name" value="C2"/>
    <property type="match status" value="1"/>
</dbReference>
<dbReference type="PaxDb" id="3218-PP1S275_103V6.1"/>
<dbReference type="EnsemblPlants" id="Pp3c22_3770V3.3">
    <property type="protein sequence ID" value="Pp3c22_3770V3.3"/>
    <property type="gene ID" value="Pp3c22_3770"/>
</dbReference>
<evidence type="ECO:0000259" key="7">
    <source>
        <dbReference type="PROSITE" id="PS50004"/>
    </source>
</evidence>
<evidence type="ECO:0000256" key="1">
    <source>
        <dbReference type="ARBA" id="ARBA00022468"/>
    </source>
</evidence>
<dbReference type="SUPFAM" id="SSF49562">
    <property type="entry name" value="C2 domain (Calcium/lipid-binding domain, CaLB)"/>
    <property type="match status" value="1"/>
</dbReference>
<name>A0A2K1IM57_PHYPA</name>
<dbReference type="SUPFAM" id="SSF57863">
    <property type="entry name" value="ArfGap/RecO-like zinc finger"/>
    <property type="match status" value="1"/>
</dbReference>
<dbReference type="CDD" id="cd08204">
    <property type="entry name" value="ArfGap"/>
    <property type="match status" value="1"/>
</dbReference>
<evidence type="ECO:0000256" key="5">
    <source>
        <dbReference type="PROSITE-ProRule" id="PRU00288"/>
    </source>
</evidence>
<evidence type="ECO:0000313" key="10">
    <source>
        <dbReference type="EnsemblPlants" id="Pp3c22_3770V3.1"/>
    </source>
</evidence>
<organism evidence="9">
    <name type="scientific">Physcomitrium patens</name>
    <name type="common">Spreading-leaved earth moss</name>
    <name type="synonym">Physcomitrella patens</name>
    <dbReference type="NCBI Taxonomy" id="3218"/>
    <lineage>
        <taxon>Eukaryota</taxon>
        <taxon>Viridiplantae</taxon>
        <taxon>Streptophyta</taxon>
        <taxon>Embryophyta</taxon>
        <taxon>Bryophyta</taxon>
        <taxon>Bryophytina</taxon>
        <taxon>Bryopsida</taxon>
        <taxon>Funariidae</taxon>
        <taxon>Funariales</taxon>
        <taxon>Funariaceae</taxon>
        <taxon>Physcomitrium</taxon>
    </lineage>
</organism>
<reference evidence="9 11" key="1">
    <citation type="journal article" date="2008" name="Science">
        <title>The Physcomitrella genome reveals evolutionary insights into the conquest of land by plants.</title>
        <authorList>
            <person name="Rensing S."/>
            <person name="Lang D."/>
            <person name="Zimmer A."/>
            <person name="Terry A."/>
            <person name="Salamov A."/>
            <person name="Shapiro H."/>
            <person name="Nishiyama T."/>
            <person name="Perroud P.-F."/>
            <person name="Lindquist E."/>
            <person name="Kamisugi Y."/>
            <person name="Tanahashi T."/>
            <person name="Sakakibara K."/>
            <person name="Fujita T."/>
            <person name="Oishi K."/>
            <person name="Shin-I T."/>
            <person name="Kuroki Y."/>
            <person name="Toyoda A."/>
            <person name="Suzuki Y."/>
            <person name="Hashimoto A."/>
            <person name="Yamaguchi K."/>
            <person name="Sugano A."/>
            <person name="Kohara Y."/>
            <person name="Fujiyama A."/>
            <person name="Anterola A."/>
            <person name="Aoki S."/>
            <person name="Ashton N."/>
            <person name="Barbazuk W.B."/>
            <person name="Barker E."/>
            <person name="Bennetzen J."/>
            <person name="Bezanilla M."/>
            <person name="Blankenship R."/>
            <person name="Cho S.H."/>
            <person name="Dutcher S."/>
            <person name="Estelle M."/>
            <person name="Fawcett J.A."/>
            <person name="Gundlach H."/>
            <person name="Hanada K."/>
            <person name="Heyl A."/>
            <person name="Hicks K.A."/>
            <person name="Hugh J."/>
            <person name="Lohr M."/>
            <person name="Mayer K."/>
            <person name="Melkozernov A."/>
            <person name="Murata T."/>
            <person name="Nelson D."/>
            <person name="Pils B."/>
            <person name="Prigge M."/>
            <person name="Reiss B."/>
            <person name="Renner T."/>
            <person name="Rombauts S."/>
            <person name="Rushton P."/>
            <person name="Sanderfoot A."/>
            <person name="Schween G."/>
            <person name="Shiu S.-H."/>
            <person name="Stueber K."/>
            <person name="Theodoulou F.L."/>
            <person name="Tu H."/>
            <person name="Van de Peer Y."/>
            <person name="Verrier P.J."/>
            <person name="Waters E."/>
            <person name="Wood A."/>
            <person name="Yang L."/>
            <person name="Cove D."/>
            <person name="Cuming A."/>
            <person name="Hasebe M."/>
            <person name="Lucas S."/>
            <person name="Mishler D.B."/>
            <person name="Reski R."/>
            <person name="Grigoriev I."/>
            <person name="Quatrano R.S."/>
            <person name="Boore J.L."/>
        </authorList>
    </citation>
    <scope>NUCLEOTIDE SEQUENCE [LARGE SCALE GENOMIC DNA]</scope>
    <source>
        <strain evidence="10 11">cv. Gransden 2004</strain>
    </source>
</reference>
<feature type="domain" description="Arf-GAP" evidence="8">
    <location>
        <begin position="1"/>
        <end position="124"/>
    </location>
</feature>
<evidence type="ECO:0000313" key="11">
    <source>
        <dbReference type="Proteomes" id="UP000006727"/>
    </source>
</evidence>
<dbReference type="EnsemblPlants" id="Pp3c22_3770V3.1">
    <property type="protein sequence ID" value="Pp3c22_3770V3.1"/>
    <property type="gene ID" value="Pp3c22_3770"/>
</dbReference>
<feature type="compositionally biased region" description="Polar residues" evidence="6">
    <location>
        <begin position="158"/>
        <end position="170"/>
    </location>
</feature>
<dbReference type="InterPro" id="IPR038508">
    <property type="entry name" value="ArfGAP_dom_sf"/>
</dbReference>
<accession>A0A2K1IM57</accession>
<dbReference type="EnsemblPlants" id="Pp3c22_3770V3.4">
    <property type="protein sequence ID" value="Pp3c22_3770V3.4"/>
    <property type="gene ID" value="Pp3c22_3770"/>
</dbReference>
<reference evidence="9 11" key="2">
    <citation type="journal article" date="2018" name="Plant J.">
        <title>The Physcomitrella patens chromosome-scale assembly reveals moss genome structure and evolution.</title>
        <authorList>
            <person name="Lang D."/>
            <person name="Ullrich K.K."/>
            <person name="Murat F."/>
            <person name="Fuchs J."/>
            <person name="Jenkins J."/>
            <person name="Haas F.B."/>
            <person name="Piednoel M."/>
            <person name="Gundlach H."/>
            <person name="Van Bel M."/>
            <person name="Meyberg R."/>
            <person name="Vives C."/>
            <person name="Morata J."/>
            <person name="Symeonidi A."/>
            <person name="Hiss M."/>
            <person name="Muchero W."/>
            <person name="Kamisugi Y."/>
            <person name="Saleh O."/>
            <person name="Blanc G."/>
            <person name="Decker E.L."/>
            <person name="van Gessel N."/>
            <person name="Grimwood J."/>
            <person name="Hayes R.D."/>
            <person name="Graham S.W."/>
            <person name="Gunter L.E."/>
            <person name="McDaniel S.F."/>
            <person name="Hoernstein S.N.W."/>
            <person name="Larsson A."/>
            <person name="Li F.W."/>
            <person name="Perroud P.F."/>
            <person name="Phillips J."/>
            <person name="Ranjan P."/>
            <person name="Rokshar D.S."/>
            <person name="Rothfels C.J."/>
            <person name="Schneider L."/>
            <person name="Shu S."/>
            <person name="Stevenson D.W."/>
            <person name="Thummler F."/>
            <person name="Tillich M."/>
            <person name="Villarreal Aguilar J.C."/>
            <person name="Widiez T."/>
            <person name="Wong G.K."/>
            <person name="Wymore A."/>
            <person name="Zhang Y."/>
            <person name="Zimmer A.D."/>
            <person name="Quatrano R.S."/>
            <person name="Mayer K.F.X."/>
            <person name="Goodstein D."/>
            <person name="Casacuberta J.M."/>
            <person name="Vandepoele K."/>
            <person name="Reski R."/>
            <person name="Cuming A.C."/>
            <person name="Tuskan G.A."/>
            <person name="Maumus F."/>
            <person name="Salse J."/>
            <person name="Schmutz J."/>
            <person name="Rensing S.A."/>
        </authorList>
    </citation>
    <scope>NUCLEOTIDE SEQUENCE [LARGE SCALE GENOMIC DNA]</scope>
    <source>
        <strain evidence="10 11">cv. Gransden 2004</strain>
    </source>
</reference>
<sequence length="369" mass="40784">MDKLKKLLQQPDNRLCADCRAPYPKWASTSIGVFICTKCYEVHRDLGAHISTVVSVNLEEWSDEQVEVMEAVGGNAAANSVYEKCIPSDVRKPSPNASIDERTDFIRRKYEDQEFLKPNLRMKATSRTRSSSSTEPTSLNPSALSNRDSVNNNRDSVTSNSRSSRLNQGETPPGSFNNYSNSSSLASSGRSGGVSSRSSSSSSARKEESLGMLKVTIIRGRSLVVRDLLSSDPYVSVSYGTQTFKTGVVNRNLNPVWKEEFYFSVGNPPQPVKLEVFDHDVFSADDSMGTAEVDLNPLILAAQMHQGMFEAFGSEKIGRWLATSDNSLIEDSNIEVIDGVIKQDIIFKLKNVERGELELSLEWVPIHAP</sequence>
<dbReference type="Gramene" id="Pp3c22_3770V3.2">
    <property type="protein sequence ID" value="Pp3c22_3770V3.2"/>
    <property type="gene ID" value="Pp3c22_3770"/>
</dbReference>